<feature type="domain" description="N-acetyltransferase" evidence="4">
    <location>
        <begin position="14"/>
        <end position="164"/>
    </location>
</feature>
<dbReference type="InterPro" id="IPR000182">
    <property type="entry name" value="GNAT_dom"/>
</dbReference>
<keyword evidence="2" id="KW-0012">Acyltransferase</keyword>
<proteinExistence type="predicted"/>
<dbReference type="Proteomes" id="UP001271723">
    <property type="component" value="Unassembled WGS sequence"/>
</dbReference>
<keyword evidence="6" id="KW-1185">Reference proteome</keyword>
<dbReference type="EMBL" id="JARAVY010000017">
    <property type="protein sequence ID" value="MDX2913877.1"/>
    <property type="molecule type" value="Genomic_DNA"/>
</dbReference>
<dbReference type="PANTHER" id="PTHR43877:SF2">
    <property type="entry name" value="AMINOALKYLPHOSPHONATE N-ACETYLTRANSFERASE-RELATED"/>
    <property type="match status" value="1"/>
</dbReference>
<dbReference type="InterPro" id="IPR050832">
    <property type="entry name" value="Bact_Acetyltransf"/>
</dbReference>
<keyword evidence="1" id="KW-0808">Transferase</keyword>
<dbReference type="SUPFAM" id="SSF55729">
    <property type="entry name" value="Acyl-CoA N-acyltransferases (Nat)"/>
    <property type="match status" value="1"/>
</dbReference>
<evidence type="ECO:0000259" key="4">
    <source>
        <dbReference type="PROSITE" id="PS51186"/>
    </source>
</evidence>
<accession>A0ABU4LDY8</accession>
<dbReference type="PANTHER" id="PTHR43877">
    <property type="entry name" value="AMINOALKYLPHOSPHONATE N-ACETYLTRANSFERASE-RELATED-RELATED"/>
    <property type="match status" value="1"/>
</dbReference>
<reference evidence="5 6" key="1">
    <citation type="journal article" date="2023" name="Microb. Genom.">
        <title>Mesoterricola silvestris gen. nov., sp. nov., Mesoterricola sediminis sp. nov., Geothrix oryzae sp. nov., Geothrix edaphica sp. nov., Geothrix rubra sp. nov., and Geothrix limicola sp. nov., six novel members of Acidobacteriota isolated from soils.</title>
        <authorList>
            <person name="Weisberg A.J."/>
            <person name="Pearce E."/>
            <person name="Kramer C.G."/>
            <person name="Chang J.H."/>
            <person name="Clarke C.R."/>
        </authorList>
    </citation>
    <scope>NUCLEOTIDE SEQUENCE [LARGE SCALE GENOMIC DNA]</scope>
    <source>
        <strain evidence="5 6">NRRL_B-2795</strain>
    </source>
</reference>
<evidence type="ECO:0000256" key="1">
    <source>
        <dbReference type="ARBA" id="ARBA00022679"/>
    </source>
</evidence>
<gene>
    <name evidence="5" type="ORF">PV517_35060</name>
</gene>
<evidence type="ECO:0000313" key="6">
    <source>
        <dbReference type="Proteomes" id="UP001271723"/>
    </source>
</evidence>
<evidence type="ECO:0000256" key="2">
    <source>
        <dbReference type="ARBA" id="ARBA00023315"/>
    </source>
</evidence>
<dbReference type="CDD" id="cd04301">
    <property type="entry name" value="NAT_SF"/>
    <property type="match status" value="1"/>
</dbReference>
<protein>
    <submittedName>
        <fullName evidence="5">GNAT family N-acetyltransferase</fullName>
    </submittedName>
</protein>
<feature type="region of interest" description="Disordered" evidence="3">
    <location>
        <begin position="244"/>
        <end position="263"/>
    </location>
</feature>
<organism evidence="5 6">
    <name type="scientific">Streptomyces griseiscabiei</name>
    <dbReference type="NCBI Taxonomy" id="2993540"/>
    <lineage>
        <taxon>Bacteria</taxon>
        <taxon>Bacillati</taxon>
        <taxon>Actinomycetota</taxon>
        <taxon>Actinomycetes</taxon>
        <taxon>Kitasatosporales</taxon>
        <taxon>Streptomycetaceae</taxon>
        <taxon>Streptomyces</taxon>
    </lineage>
</organism>
<dbReference type="Pfam" id="PF00583">
    <property type="entry name" value="Acetyltransf_1"/>
    <property type="match status" value="1"/>
</dbReference>
<sequence length="263" mass="28276">MTSLFQAAPEWTLTAVPYGSPDARFLVQALHQEQLATYGTADDPEATEDAEFDAPDGLFLVARLGDGPALACGGWRTLNTSAAEIKRMYVLPSVRGQGLGRRILAALEQDVLGRGPTEILLETGIRNVAALGLYTACGYEPIRSYVPGRNPKINRALRKVIRQQPASHPPHQPAHLARLRPRTAAVLASSWSCAAASSQSGAGAGARVMCIHGTACSRKEWPSGSMPFWSVRLNPVTMAMSESSAMDMRCVPQSGQKPRRRVG</sequence>
<evidence type="ECO:0000313" key="5">
    <source>
        <dbReference type="EMBL" id="MDX2913877.1"/>
    </source>
</evidence>
<comment type="caution">
    <text evidence="5">The sequence shown here is derived from an EMBL/GenBank/DDBJ whole genome shotgun (WGS) entry which is preliminary data.</text>
</comment>
<dbReference type="Gene3D" id="3.40.630.30">
    <property type="match status" value="1"/>
</dbReference>
<evidence type="ECO:0000256" key="3">
    <source>
        <dbReference type="SAM" id="MobiDB-lite"/>
    </source>
</evidence>
<name>A0ABU4LDY8_9ACTN</name>
<dbReference type="PROSITE" id="PS51186">
    <property type="entry name" value="GNAT"/>
    <property type="match status" value="1"/>
</dbReference>
<dbReference type="InterPro" id="IPR016181">
    <property type="entry name" value="Acyl_CoA_acyltransferase"/>
</dbReference>
<dbReference type="RefSeq" id="WP_063817462.1">
    <property type="nucleotide sequence ID" value="NZ_JAGJBZ010000005.1"/>
</dbReference>